<keyword evidence="1" id="KW-0472">Membrane</keyword>
<feature type="transmembrane region" description="Helical" evidence="1">
    <location>
        <begin position="133"/>
        <end position="153"/>
    </location>
</feature>
<keyword evidence="1" id="KW-0812">Transmembrane</keyword>
<feature type="transmembrane region" description="Helical" evidence="1">
    <location>
        <begin position="301"/>
        <end position="320"/>
    </location>
</feature>
<feature type="transmembrane region" description="Helical" evidence="1">
    <location>
        <begin position="274"/>
        <end position="294"/>
    </location>
</feature>
<feature type="transmembrane region" description="Helical" evidence="1">
    <location>
        <begin position="107"/>
        <end position="124"/>
    </location>
</feature>
<dbReference type="RefSeq" id="WP_320214866.1">
    <property type="nucleotide sequence ID" value="NZ_JAVIIS010000019.1"/>
</dbReference>
<name>A0ABU4WXZ0_9HYPH</name>
<keyword evidence="3" id="KW-1185">Reference proteome</keyword>
<evidence type="ECO:0000313" key="2">
    <source>
        <dbReference type="EMBL" id="MDX8440920.1"/>
    </source>
</evidence>
<feature type="transmembrane region" description="Helical" evidence="1">
    <location>
        <begin position="233"/>
        <end position="254"/>
    </location>
</feature>
<gene>
    <name evidence="2" type="ORF">RFM51_15100</name>
</gene>
<comment type="caution">
    <text evidence="2">The sequence shown here is derived from an EMBL/GenBank/DDBJ whole genome shotgun (WGS) entry which is preliminary data.</text>
</comment>
<feature type="transmembrane region" description="Helical" evidence="1">
    <location>
        <begin position="356"/>
        <end position="378"/>
    </location>
</feature>
<proteinExistence type="predicted"/>
<feature type="transmembrane region" description="Helical" evidence="1">
    <location>
        <begin position="26"/>
        <end position="47"/>
    </location>
</feature>
<evidence type="ECO:0000256" key="1">
    <source>
        <dbReference type="SAM" id="Phobius"/>
    </source>
</evidence>
<dbReference type="Proteomes" id="UP001272097">
    <property type="component" value="Unassembled WGS sequence"/>
</dbReference>
<keyword evidence="1" id="KW-1133">Transmembrane helix</keyword>
<accession>A0ABU4WXZ0</accession>
<sequence length="528" mass="57702">MSMSEQAGMTDARQDHAGASVSPARALYAGSGATFTILLAIAILWQVRWGTIPDTSWLIIVCERMLSGERLYTQVHEVNPPFSVWLYLPPVAAARILGMAPEILVQAWTYLAALTGIWFSGAIVKRAGFPEKAALFTLGPAFFAVLVIFPGNVFSEREHLGVALFLPLLALHAWRARKDAEAEPGLGIAALAGLCGSILLLIKPYYAVMVLASALLVAAHRRSLKPIFAPEHWVIGGICVTYLAAVILIHPEFLRDVYPLLVDLYAKGGASAHVMTYYGCAWFFLAYLALWAWPVGRFPELAAVALAASAAALLPLFYQAKGWPYHAYPALSLAVAANLCLIALPRTKRRPAGLLSYLAVPPPSLLSLAIMVAFVLNWPTQRPNSAVVAAIRAATFEPTVAIITPDLDTAHPLSRMIGGRFVSAEALDWVGQVAAARYQQTILDGDTIGAAHYQAIMTRYAEGKRQEFERLRPDLIITKIDDGPWTRQLVGHFGFDRILAGYRVLVEWGRLRVYLRNDYVRPDPPPAG</sequence>
<reference evidence="2 3" key="1">
    <citation type="submission" date="2023-08" db="EMBL/GenBank/DDBJ databases">
        <title>Implementing the SeqCode for naming new Mesorhizobium species isolated from Vachellia karroo root nodules.</title>
        <authorList>
            <person name="Van Lill M."/>
        </authorList>
    </citation>
    <scope>NUCLEOTIDE SEQUENCE [LARGE SCALE GENOMIC DNA]</scope>
    <source>
        <strain evidence="2 3">VK3E</strain>
    </source>
</reference>
<evidence type="ECO:0008006" key="4">
    <source>
        <dbReference type="Google" id="ProtNLM"/>
    </source>
</evidence>
<dbReference type="EMBL" id="JAVIIS010000019">
    <property type="protein sequence ID" value="MDX8440920.1"/>
    <property type="molecule type" value="Genomic_DNA"/>
</dbReference>
<organism evidence="2 3">
    <name type="scientific">Mesorhizobium australafricanum</name>
    <dbReference type="NCBI Taxonomy" id="3072311"/>
    <lineage>
        <taxon>Bacteria</taxon>
        <taxon>Pseudomonadati</taxon>
        <taxon>Pseudomonadota</taxon>
        <taxon>Alphaproteobacteria</taxon>
        <taxon>Hyphomicrobiales</taxon>
        <taxon>Phyllobacteriaceae</taxon>
        <taxon>Mesorhizobium</taxon>
    </lineage>
</organism>
<feature type="transmembrane region" description="Helical" evidence="1">
    <location>
        <begin position="205"/>
        <end position="221"/>
    </location>
</feature>
<feature type="transmembrane region" description="Helical" evidence="1">
    <location>
        <begin position="326"/>
        <end position="344"/>
    </location>
</feature>
<evidence type="ECO:0000313" key="3">
    <source>
        <dbReference type="Proteomes" id="UP001272097"/>
    </source>
</evidence>
<protein>
    <recommendedName>
        <fullName evidence="4">Glycosyltransferase RgtA/B/C/D-like domain-containing protein</fullName>
    </recommendedName>
</protein>